<evidence type="ECO:0000313" key="3">
    <source>
        <dbReference type="Proteomes" id="UP000076858"/>
    </source>
</evidence>
<feature type="compositionally biased region" description="Polar residues" evidence="1">
    <location>
        <begin position="8"/>
        <end position="17"/>
    </location>
</feature>
<sequence>MTERFDGSKNNMPTTKQDTGKRKKGTVHTPTISNVRRRKIEEEAVKQELHARPCLATL</sequence>
<dbReference type="AlphaFoldDB" id="A0A165AFA7"/>
<evidence type="ECO:0000313" key="2">
    <source>
        <dbReference type="EMBL" id="KZS17564.1"/>
    </source>
</evidence>
<dbReference type="EMBL" id="LRGB01000626">
    <property type="protein sequence ID" value="KZS17564.1"/>
    <property type="molecule type" value="Genomic_DNA"/>
</dbReference>
<gene>
    <name evidence="2" type="ORF">APZ42_016478</name>
</gene>
<feature type="region of interest" description="Disordered" evidence="1">
    <location>
        <begin position="1"/>
        <end position="36"/>
    </location>
</feature>
<accession>A0A165AFA7</accession>
<comment type="caution">
    <text evidence="2">The sequence shown here is derived from an EMBL/GenBank/DDBJ whole genome shotgun (WGS) entry which is preliminary data.</text>
</comment>
<organism evidence="2 3">
    <name type="scientific">Daphnia magna</name>
    <dbReference type="NCBI Taxonomy" id="35525"/>
    <lineage>
        <taxon>Eukaryota</taxon>
        <taxon>Metazoa</taxon>
        <taxon>Ecdysozoa</taxon>
        <taxon>Arthropoda</taxon>
        <taxon>Crustacea</taxon>
        <taxon>Branchiopoda</taxon>
        <taxon>Diplostraca</taxon>
        <taxon>Cladocera</taxon>
        <taxon>Anomopoda</taxon>
        <taxon>Daphniidae</taxon>
        <taxon>Daphnia</taxon>
    </lineage>
</organism>
<name>A0A165AFA7_9CRUS</name>
<evidence type="ECO:0000256" key="1">
    <source>
        <dbReference type="SAM" id="MobiDB-lite"/>
    </source>
</evidence>
<proteinExistence type="predicted"/>
<protein>
    <submittedName>
        <fullName evidence="2">Uncharacterized protein</fullName>
    </submittedName>
</protein>
<keyword evidence="3" id="KW-1185">Reference proteome</keyword>
<reference evidence="2 3" key="1">
    <citation type="submission" date="2016-03" db="EMBL/GenBank/DDBJ databases">
        <title>EvidentialGene: Evidence-directed Construction of Genes on Genomes.</title>
        <authorList>
            <person name="Gilbert D.G."/>
            <person name="Choi J.-H."/>
            <person name="Mockaitis K."/>
            <person name="Colbourne J."/>
            <person name="Pfrender M."/>
        </authorList>
    </citation>
    <scope>NUCLEOTIDE SEQUENCE [LARGE SCALE GENOMIC DNA]</scope>
    <source>
        <strain evidence="2 3">Xinb3</strain>
        <tissue evidence="2">Complete organism</tissue>
    </source>
</reference>
<dbReference type="Proteomes" id="UP000076858">
    <property type="component" value="Unassembled WGS sequence"/>
</dbReference>